<feature type="compositionally biased region" description="Basic residues" evidence="1">
    <location>
        <begin position="247"/>
        <end position="257"/>
    </location>
</feature>
<organism evidence="2 3">
    <name type="scientific">Psilocybe cyanescens</name>
    <dbReference type="NCBI Taxonomy" id="93625"/>
    <lineage>
        <taxon>Eukaryota</taxon>
        <taxon>Fungi</taxon>
        <taxon>Dikarya</taxon>
        <taxon>Basidiomycota</taxon>
        <taxon>Agaricomycotina</taxon>
        <taxon>Agaricomycetes</taxon>
        <taxon>Agaricomycetidae</taxon>
        <taxon>Agaricales</taxon>
        <taxon>Agaricineae</taxon>
        <taxon>Strophariaceae</taxon>
        <taxon>Psilocybe</taxon>
    </lineage>
</organism>
<dbReference type="STRING" id="93625.A0A409WLP1"/>
<accession>A0A409WLP1</accession>
<evidence type="ECO:0000313" key="3">
    <source>
        <dbReference type="Proteomes" id="UP000283269"/>
    </source>
</evidence>
<feature type="region of interest" description="Disordered" evidence="1">
    <location>
        <begin position="235"/>
        <end position="257"/>
    </location>
</feature>
<proteinExistence type="predicted"/>
<dbReference type="EMBL" id="NHYD01003376">
    <property type="protein sequence ID" value="PPQ79438.1"/>
    <property type="molecule type" value="Genomic_DNA"/>
</dbReference>
<comment type="caution">
    <text evidence="2">The sequence shown here is derived from an EMBL/GenBank/DDBJ whole genome shotgun (WGS) entry which is preliminary data.</text>
</comment>
<name>A0A409WLP1_PSICY</name>
<keyword evidence="3" id="KW-1185">Reference proteome</keyword>
<dbReference type="InParanoid" id="A0A409WLP1"/>
<dbReference type="AlphaFoldDB" id="A0A409WLP1"/>
<dbReference type="OrthoDB" id="2941894at2759"/>
<sequence length="257" mass="29869">MSTGKELHEPLELRNNVSESALADFYNPSVPLLCTSQWDWSRIKPLEKSRGNWKEWRHYVFCALSHNGLWDYTRPDCTPPNPAIEPCAHAHWVQNDRRVCAFLCAGSSAYEMQVVVPRERGAAEYWRLLKERHTKGGPMEQLYLLLDALAVRAENEESYPAALAKGFDYVDRVSDMGPVDTDLFKQAITVHMLRERPYDQFALLEDIRRGYDTNAPFTGEHIMRFAEDRDQYRRLRAAHPTSSTTAKNRRRRAARRR</sequence>
<gene>
    <name evidence="2" type="ORF">CVT25_002709</name>
</gene>
<protein>
    <submittedName>
        <fullName evidence="2">Uncharacterized protein</fullName>
    </submittedName>
</protein>
<dbReference type="Proteomes" id="UP000283269">
    <property type="component" value="Unassembled WGS sequence"/>
</dbReference>
<reference evidence="2 3" key="1">
    <citation type="journal article" date="2018" name="Evol. Lett.">
        <title>Horizontal gene cluster transfer increased hallucinogenic mushroom diversity.</title>
        <authorList>
            <person name="Reynolds H.T."/>
            <person name="Vijayakumar V."/>
            <person name="Gluck-Thaler E."/>
            <person name="Korotkin H.B."/>
            <person name="Matheny P.B."/>
            <person name="Slot J.C."/>
        </authorList>
    </citation>
    <scope>NUCLEOTIDE SEQUENCE [LARGE SCALE GENOMIC DNA]</scope>
    <source>
        <strain evidence="2 3">2631</strain>
    </source>
</reference>
<evidence type="ECO:0000256" key="1">
    <source>
        <dbReference type="SAM" id="MobiDB-lite"/>
    </source>
</evidence>
<dbReference type="Pfam" id="PF14223">
    <property type="entry name" value="Retrotran_gag_2"/>
    <property type="match status" value="1"/>
</dbReference>
<evidence type="ECO:0000313" key="2">
    <source>
        <dbReference type="EMBL" id="PPQ79438.1"/>
    </source>
</evidence>